<dbReference type="SUPFAM" id="SSF53271">
    <property type="entry name" value="PRTase-like"/>
    <property type="match status" value="1"/>
</dbReference>
<evidence type="ECO:0000259" key="1">
    <source>
        <dbReference type="Pfam" id="PF00156"/>
    </source>
</evidence>
<dbReference type="EMBL" id="BPUB01000001">
    <property type="protein sequence ID" value="GJG57390.1"/>
    <property type="molecule type" value="Genomic_DNA"/>
</dbReference>
<name>A0A9R1CWQ3_9BACT</name>
<sequence length="231" mass="26497">MNNYYYITEYLPKRYDATAQQEADREMCYAFKDGVLSTSVKNAFIKKAASIVGDDKQNWIICFIPASTSNKTRNRFSKLASAFRSEGYTVDDTAIYNKFDKDAEHISGKTSNPIESFGFEDDDVKGKKVLLIDDIITRGRTFNMVADKLKSDGASNVTGLFLAKTIEPDYHPYANDDYYDDPEDYYEPDYYDEPETYDDYNGTYVQDVEGWSDQDIDTVLDGEPDAYWNID</sequence>
<evidence type="ECO:0000313" key="2">
    <source>
        <dbReference type="EMBL" id="GJG57390.1"/>
    </source>
</evidence>
<dbReference type="AlphaFoldDB" id="A0A9R1CWQ3"/>
<dbReference type="InterPro" id="IPR029057">
    <property type="entry name" value="PRTase-like"/>
</dbReference>
<evidence type="ECO:0000313" key="3">
    <source>
        <dbReference type="Proteomes" id="UP000825483"/>
    </source>
</evidence>
<dbReference type="Gene3D" id="3.40.50.2020">
    <property type="match status" value="1"/>
</dbReference>
<dbReference type="InterPro" id="IPR000836">
    <property type="entry name" value="PRTase_dom"/>
</dbReference>
<dbReference type="Pfam" id="PF00156">
    <property type="entry name" value="Pribosyltran"/>
    <property type="match status" value="1"/>
</dbReference>
<proteinExistence type="predicted"/>
<dbReference type="GeneID" id="72468298"/>
<gene>
    <name evidence="2" type="ORF">PRLR5076_02410</name>
</gene>
<dbReference type="RefSeq" id="WP_223929603.1">
    <property type="nucleotide sequence ID" value="NZ_BPTU01000003.1"/>
</dbReference>
<organism evidence="2 3">
    <name type="scientific">Prevotella lacticifex</name>
    <dbReference type="NCBI Taxonomy" id="2854755"/>
    <lineage>
        <taxon>Bacteria</taxon>
        <taxon>Pseudomonadati</taxon>
        <taxon>Bacteroidota</taxon>
        <taxon>Bacteroidia</taxon>
        <taxon>Bacteroidales</taxon>
        <taxon>Prevotellaceae</taxon>
        <taxon>Prevotella</taxon>
    </lineage>
</organism>
<dbReference type="Proteomes" id="UP000825483">
    <property type="component" value="Unassembled WGS sequence"/>
</dbReference>
<keyword evidence="3" id="KW-1185">Reference proteome</keyword>
<dbReference type="CDD" id="cd06223">
    <property type="entry name" value="PRTases_typeI"/>
    <property type="match status" value="1"/>
</dbReference>
<feature type="domain" description="Phosphoribosyltransferase" evidence="1">
    <location>
        <begin position="78"/>
        <end position="177"/>
    </location>
</feature>
<reference evidence="2" key="1">
    <citation type="journal article" date="2022" name="Int. J. Syst. Evol. Microbiol.">
        <title>Prevotella lacticifex sp. nov., isolated from the rumen of cows.</title>
        <authorList>
            <person name="Shinkai T."/>
            <person name="Ikeyama N."/>
            <person name="Kumagai M."/>
            <person name="Ohmori H."/>
            <person name="Sakamoto M."/>
            <person name="Ohkuma M."/>
            <person name="Mitsumori M."/>
        </authorList>
    </citation>
    <scope>NUCLEOTIDE SEQUENCE</scope>
    <source>
        <strain evidence="2">R5076</strain>
    </source>
</reference>
<comment type="caution">
    <text evidence="2">The sequence shown here is derived from an EMBL/GenBank/DDBJ whole genome shotgun (WGS) entry which is preliminary data.</text>
</comment>
<accession>A0A9R1CWQ3</accession>
<protein>
    <recommendedName>
        <fullName evidence="1">Phosphoribosyltransferase domain-containing protein</fullName>
    </recommendedName>
</protein>